<evidence type="ECO:0000313" key="2">
    <source>
        <dbReference type="EMBL" id="UOR11681.1"/>
    </source>
</evidence>
<keyword evidence="3" id="KW-1185">Reference proteome</keyword>
<name>A0ABY4H9X8_9BACI</name>
<dbReference type="Pfam" id="PF26154">
    <property type="entry name" value="DUF8042"/>
    <property type="match status" value="1"/>
</dbReference>
<dbReference type="InterPro" id="IPR058355">
    <property type="entry name" value="DUF8042"/>
</dbReference>
<evidence type="ECO:0000259" key="1">
    <source>
        <dbReference type="Pfam" id="PF26154"/>
    </source>
</evidence>
<dbReference type="Proteomes" id="UP000830326">
    <property type="component" value="Chromosome"/>
</dbReference>
<organism evidence="2 3">
    <name type="scientific">Halobacillus amylolyticus</name>
    <dbReference type="NCBI Taxonomy" id="2932259"/>
    <lineage>
        <taxon>Bacteria</taxon>
        <taxon>Bacillati</taxon>
        <taxon>Bacillota</taxon>
        <taxon>Bacilli</taxon>
        <taxon>Bacillales</taxon>
        <taxon>Bacillaceae</taxon>
        <taxon>Halobacillus</taxon>
    </lineage>
</organism>
<dbReference type="RefSeq" id="WP_245031881.1">
    <property type="nucleotide sequence ID" value="NZ_CP095075.1"/>
</dbReference>
<accession>A0ABY4H9X8</accession>
<protein>
    <recommendedName>
        <fullName evidence="1">DUF8042 domain-containing protein</fullName>
    </recommendedName>
</protein>
<proteinExistence type="predicted"/>
<feature type="domain" description="DUF8042" evidence="1">
    <location>
        <begin position="6"/>
        <end position="123"/>
    </location>
</feature>
<sequence length="127" mass="15088">MSELTASQHHMLKEYKQLLAVISEGFEYLEKNLDKEAPPQAQQVFEDVLVAFQQLSHTHEQILELLHEDARTRELVNEFHDIVKLLEKWFILGTNQEKRQLLIQEVVPVYESWRSRMQSFINPYTAH</sequence>
<gene>
    <name evidence="2" type="ORF">MUO15_19255</name>
</gene>
<evidence type="ECO:0000313" key="3">
    <source>
        <dbReference type="Proteomes" id="UP000830326"/>
    </source>
</evidence>
<dbReference type="EMBL" id="CP095075">
    <property type="protein sequence ID" value="UOR11681.1"/>
    <property type="molecule type" value="Genomic_DNA"/>
</dbReference>
<reference evidence="2" key="1">
    <citation type="submission" date="2022-04" db="EMBL/GenBank/DDBJ databases">
        <title>Halobacillus sp. isolated from saltern.</title>
        <authorList>
            <person name="Won M."/>
            <person name="Lee C.-M."/>
            <person name="Woen H.-Y."/>
            <person name="Kwon S.-W."/>
        </authorList>
    </citation>
    <scope>NUCLEOTIDE SEQUENCE</scope>
    <source>
        <strain evidence="2">SSHM10-5</strain>
    </source>
</reference>